<dbReference type="EMBL" id="VLLL01000010">
    <property type="protein sequence ID" value="TWJ07781.1"/>
    <property type="molecule type" value="Genomic_DNA"/>
</dbReference>
<evidence type="ECO:0000313" key="3">
    <source>
        <dbReference type="Proteomes" id="UP000321617"/>
    </source>
</evidence>
<name>A0A562UQ87_9ACTN</name>
<reference evidence="2 3" key="1">
    <citation type="journal article" date="2013" name="Stand. Genomic Sci.">
        <title>Genomic Encyclopedia of Type Strains, Phase I: The one thousand microbial genomes (KMG-I) project.</title>
        <authorList>
            <person name="Kyrpides N.C."/>
            <person name="Woyke T."/>
            <person name="Eisen J.A."/>
            <person name="Garrity G."/>
            <person name="Lilburn T.G."/>
            <person name="Beck B.J."/>
            <person name="Whitman W.B."/>
            <person name="Hugenholtz P."/>
            <person name="Klenk H.P."/>
        </authorList>
    </citation>
    <scope>NUCLEOTIDE SEQUENCE [LARGE SCALE GENOMIC DNA]</scope>
    <source>
        <strain evidence="2 3">DSM 45044</strain>
    </source>
</reference>
<keyword evidence="3" id="KW-1185">Reference proteome</keyword>
<sequence length="381" mass="41185">MTDPDDEAIRDAVEKMLKAAKEKALDEATDSWIDGNGQGHHETPSDETKQRIDEEMESLRKRFEDVLTPHPDDFDSVIGTTKRVEGALGVFAASKDLDENSDRIGGDADFGLIDTAKGEIQNDWDGRLRNELVDNYLTPLYPNIIATQGSLARYLRQHAEIMQMIYVRRRRDAKKIAEDAVAAFEAINDSKGSDLKILLSVISGLIGLGAAVAGPFASGVAGPLAIGLSSAAWSAGNVIGGNFIPDDKKDVPLGADTVHGVVDNVYKALDESDKTMQDEEDEVLTSLQNVEQVVYPLVMGSNAELDKGNDLVPMRPEILDVSDPEELRDGITVYGGSDDDRGGRGSYTGDDPPDDWDGAVFDPPGENGSVMLTGRLGVRRP</sequence>
<dbReference type="OrthoDB" id="3782436at2"/>
<gene>
    <name evidence="2" type="ORF">LX16_4944</name>
</gene>
<feature type="region of interest" description="Disordered" evidence="1">
    <location>
        <begin position="21"/>
        <end position="51"/>
    </location>
</feature>
<feature type="compositionally biased region" description="Basic and acidic residues" evidence="1">
    <location>
        <begin position="39"/>
        <end position="51"/>
    </location>
</feature>
<organism evidence="2 3">
    <name type="scientific">Stackebrandtia albiflava</name>
    <dbReference type="NCBI Taxonomy" id="406432"/>
    <lineage>
        <taxon>Bacteria</taxon>
        <taxon>Bacillati</taxon>
        <taxon>Actinomycetota</taxon>
        <taxon>Actinomycetes</taxon>
        <taxon>Glycomycetales</taxon>
        <taxon>Glycomycetaceae</taxon>
        <taxon>Stackebrandtia</taxon>
    </lineage>
</organism>
<feature type="region of interest" description="Disordered" evidence="1">
    <location>
        <begin position="333"/>
        <end position="381"/>
    </location>
</feature>
<evidence type="ECO:0000256" key="1">
    <source>
        <dbReference type="SAM" id="MobiDB-lite"/>
    </source>
</evidence>
<dbReference type="RefSeq" id="WP_147144004.1">
    <property type="nucleotide sequence ID" value="NZ_BAABIJ010000006.1"/>
</dbReference>
<dbReference type="Proteomes" id="UP000321617">
    <property type="component" value="Unassembled WGS sequence"/>
</dbReference>
<accession>A0A562UQ87</accession>
<comment type="caution">
    <text evidence="2">The sequence shown here is derived from an EMBL/GenBank/DDBJ whole genome shotgun (WGS) entry which is preliminary data.</text>
</comment>
<protein>
    <submittedName>
        <fullName evidence="2">Uncharacterized protein</fullName>
    </submittedName>
</protein>
<dbReference type="AlphaFoldDB" id="A0A562UQ87"/>
<evidence type="ECO:0000313" key="2">
    <source>
        <dbReference type="EMBL" id="TWJ07781.1"/>
    </source>
</evidence>
<proteinExistence type="predicted"/>